<keyword evidence="1" id="KW-0812">Transmembrane</keyword>
<keyword evidence="1" id="KW-0472">Membrane</keyword>
<dbReference type="GeneID" id="22161782"/>
<gene>
    <name evidence="2" type="primary">ATP8</name>
</gene>
<dbReference type="CTD" id="4509"/>
<evidence type="ECO:0000256" key="1">
    <source>
        <dbReference type="SAM" id="Phobius"/>
    </source>
</evidence>
<geneLocation type="mitochondrion" evidence="2"/>
<sequence length="51" mass="6184">MPQMAPILWMPLFILIISLLFLTKYITYFTANKNTTLIVKKEKYFNANWLW</sequence>
<accession>A0A0U1XH03</accession>
<dbReference type="SMR" id="A0A0U1XH03"/>
<name>A0A0U1XH03_EULVI</name>
<keyword evidence="1" id="KW-1133">Transmembrane helix</keyword>
<reference evidence="2" key="1">
    <citation type="journal article" date="2016" name="BMC Genomics">
        <title>Evolution of mitochondrial genomes in Baikalian amphipods.</title>
        <authorList>
            <person name="Romanova E.V."/>
            <person name="Aleoshin V.V."/>
            <person name="Kamaltynov R.M."/>
            <person name="Mikhailov K.V."/>
            <person name="Logacheva M.D."/>
            <person name="Sirotinina E.A."/>
            <person name="Gornov A.Y."/>
            <person name="Anikin A.S."/>
            <person name="Sherbakov D.Y."/>
        </authorList>
    </citation>
    <scope>NUCLEOTIDE SEQUENCE</scope>
</reference>
<feature type="transmembrane region" description="Helical" evidence="1">
    <location>
        <begin position="6"/>
        <end position="31"/>
    </location>
</feature>
<evidence type="ECO:0000313" key="2">
    <source>
        <dbReference type="EMBL" id="AIT99446.1"/>
    </source>
</evidence>
<proteinExistence type="predicted"/>
<dbReference type="RefSeq" id="YP_009107162.1">
    <property type="nucleotide sequence ID" value="NC_025564.1"/>
</dbReference>
<keyword evidence="2" id="KW-0496">Mitochondrion</keyword>
<dbReference type="EMBL" id="KM287572">
    <property type="protein sequence ID" value="AIT99446.1"/>
    <property type="molecule type" value="Genomic_DNA"/>
</dbReference>
<protein>
    <submittedName>
        <fullName evidence="2">ATP synthase F0 subunit 8</fullName>
    </submittedName>
</protein>
<dbReference type="AlphaFoldDB" id="A0A0U1XH03"/>
<reference evidence="2" key="2">
    <citation type="journal article" date="2016" name="Mitochondrial DNA">
        <title>The complete mitochondrial genome of Baikalian amphipoda Eulimnogammarus vittatus Dybowsky, 1874.</title>
        <authorList>
            <person name="Romanova E.V."/>
            <person name="Mikhailov K.V."/>
            <person name="Logacheva M.D."/>
            <person name="Kamaltynov R.M."/>
            <person name="Aleoshin V.V."/>
            <person name="Sherbakov D.Y."/>
        </authorList>
    </citation>
    <scope>NUCLEOTIDE SEQUENCE</scope>
</reference>
<organism evidence="2">
    <name type="scientific">Eulimnogammarus vittatus</name>
    <name type="common">Baikalian amphipod</name>
    <dbReference type="NCBI Taxonomy" id="58370"/>
    <lineage>
        <taxon>Eukaryota</taxon>
        <taxon>Metazoa</taxon>
        <taxon>Ecdysozoa</taxon>
        <taxon>Arthropoda</taxon>
        <taxon>Crustacea</taxon>
        <taxon>Multicrustacea</taxon>
        <taxon>Malacostraca</taxon>
        <taxon>Eumalacostraca</taxon>
        <taxon>Peracarida</taxon>
        <taxon>Amphipoda</taxon>
        <taxon>Senticaudata</taxon>
        <taxon>Gammarida</taxon>
        <taxon>Gammaridira</taxon>
        <taxon>Gammaroidea</taxon>
        <taxon>Eulimnogammaridae</taxon>
        <taxon>Eulimnogammarinae</taxon>
        <taxon>Eulimnogammarus</taxon>
    </lineage>
</organism>